<evidence type="ECO:0000256" key="1">
    <source>
        <dbReference type="SAM" id="Phobius"/>
    </source>
</evidence>
<dbReference type="EnsemblPlants" id="LPERR01G24520.1">
    <property type="protein sequence ID" value="LPERR01G24520.1"/>
    <property type="gene ID" value="LPERR01G24520"/>
</dbReference>
<keyword evidence="1" id="KW-0472">Membrane</keyword>
<dbReference type="HOGENOM" id="CLU_120683_0_0_1"/>
<dbReference type="AlphaFoldDB" id="A0A0D9V4V6"/>
<reference evidence="3" key="2">
    <citation type="submission" date="2013-12" db="EMBL/GenBank/DDBJ databases">
        <authorList>
            <person name="Yu Y."/>
            <person name="Lee S."/>
            <person name="de Baynast K."/>
            <person name="Wissotski M."/>
            <person name="Liu L."/>
            <person name="Talag J."/>
            <person name="Goicoechea J."/>
            <person name="Angelova A."/>
            <person name="Jetty R."/>
            <person name="Kudrna D."/>
            <person name="Golser W."/>
            <person name="Rivera L."/>
            <person name="Zhang J."/>
            <person name="Wing R."/>
        </authorList>
    </citation>
    <scope>NUCLEOTIDE SEQUENCE</scope>
</reference>
<dbReference type="PANTHER" id="PTHR33994:SF24">
    <property type="entry name" value="OS01G0712500 PROTEIN"/>
    <property type="match status" value="1"/>
</dbReference>
<proteinExistence type="predicted"/>
<reference evidence="2 3" key="1">
    <citation type="submission" date="2012-08" db="EMBL/GenBank/DDBJ databases">
        <title>Oryza genome evolution.</title>
        <authorList>
            <person name="Wing R.A."/>
        </authorList>
    </citation>
    <scope>NUCLEOTIDE SEQUENCE</scope>
</reference>
<evidence type="ECO:0008006" key="4">
    <source>
        <dbReference type="Google" id="ProtNLM"/>
    </source>
</evidence>
<evidence type="ECO:0000313" key="3">
    <source>
        <dbReference type="Proteomes" id="UP000032180"/>
    </source>
</evidence>
<sequence length="124" mass="12968">MAVLLPFNYFLVTFFLFLGFWTIYQGSQALGVVNIDKPITSSVELVGFSGLVPALTPGAASPAFNLLVCIDNGHNCDQYRDGGSVKVSYAGVPLAYGSIPSFELGAKEALTVAVNATSESGRAG</sequence>
<protein>
    <recommendedName>
        <fullName evidence="4">Late embryogenesis abundant protein LEA-2 subgroup domain-containing protein</fullName>
    </recommendedName>
</protein>
<dbReference type="Proteomes" id="UP000032180">
    <property type="component" value="Chromosome 1"/>
</dbReference>
<reference evidence="2" key="3">
    <citation type="submission" date="2015-04" db="UniProtKB">
        <authorList>
            <consortium name="EnsemblPlants"/>
        </authorList>
    </citation>
    <scope>IDENTIFICATION</scope>
</reference>
<keyword evidence="1" id="KW-0812">Transmembrane</keyword>
<keyword evidence="3" id="KW-1185">Reference proteome</keyword>
<feature type="transmembrane region" description="Helical" evidence="1">
    <location>
        <begin position="6"/>
        <end position="24"/>
    </location>
</feature>
<organism evidence="2 3">
    <name type="scientific">Leersia perrieri</name>
    <dbReference type="NCBI Taxonomy" id="77586"/>
    <lineage>
        <taxon>Eukaryota</taxon>
        <taxon>Viridiplantae</taxon>
        <taxon>Streptophyta</taxon>
        <taxon>Embryophyta</taxon>
        <taxon>Tracheophyta</taxon>
        <taxon>Spermatophyta</taxon>
        <taxon>Magnoliopsida</taxon>
        <taxon>Liliopsida</taxon>
        <taxon>Poales</taxon>
        <taxon>Poaceae</taxon>
        <taxon>BOP clade</taxon>
        <taxon>Oryzoideae</taxon>
        <taxon>Oryzeae</taxon>
        <taxon>Oryzinae</taxon>
        <taxon>Leersia</taxon>
    </lineage>
</organism>
<accession>A0A0D9V4V6</accession>
<dbReference type="Gramene" id="LPERR01G24520.1">
    <property type="protein sequence ID" value="LPERR01G24520.1"/>
    <property type="gene ID" value="LPERR01G24520"/>
</dbReference>
<dbReference type="PANTHER" id="PTHR33994">
    <property type="entry name" value="OS04G0515000 PROTEIN"/>
    <property type="match status" value="1"/>
</dbReference>
<name>A0A0D9V4V6_9ORYZ</name>
<evidence type="ECO:0000313" key="2">
    <source>
        <dbReference type="EnsemblPlants" id="LPERR01G24520.1"/>
    </source>
</evidence>
<keyword evidence="1" id="KW-1133">Transmembrane helix</keyword>